<dbReference type="EMBL" id="ML213515">
    <property type="protein sequence ID" value="TFK49759.1"/>
    <property type="molecule type" value="Genomic_DNA"/>
</dbReference>
<evidence type="ECO:0000256" key="1">
    <source>
        <dbReference type="SAM" id="MobiDB-lite"/>
    </source>
</evidence>
<protein>
    <submittedName>
        <fullName evidence="2">Uncharacterized protein</fullName>
    </submittedName>
</protein>
<feature type="region of interest" description="Disordered" evidence="1">
    <location>
        <begin position="1"/>
        <end position="47"/>
    </location>
</feature>
<proteinExistence type="predicted"/>
<dbReference type="AlphaFoldDB" id="A0A5C3MW70"/>
<feature type="region of interest" description="Disordered" evidence="1">
    <location>
        <begin position="155"/>
        <end position="175"/>
    </location>
</feature>
<name>A0A5C3MW70_9AGAM</name>
<accession>A0A5C3MW70</accession>
<sequence length="175" mass="19721">MLMHTSSNTPRHTPFPGADVAPSSRSSDTSRLPCGSDSSRRWGMSSGQCGCRCQCSLPARETRRGRPYGTSKTMRNSDGETERDIQLDLNLTLNRGPFSVATVAGRATERKQECRNVKPVVWECDHRRGWYVPMALWLTRRLSLMKGIRGGDCKAPGRGYRKTRDRKGERSEFHC</sequence>
<evidence type="ECO:0000313" key="2">
    <source>
        <dbReference type="EMBL" id="TFK49759.1"/>
    </source>
</evidence>
<dbReference type="Proteomes" id="UP000305948">
    <property type="component" value="Unassembled WGS sequence"/>
</dbReference>
<feature type="compositionally biased region" description="Polar residues" evidence="1">
    <location>
        <begin position="1"/>
        <end position="11"/>
    </location>
</feature>
<organism evidence="2 3">
    <name type="scientific">Heliocybe sulcata</name>
    <dbReference type="NCBI Taxonomy" id="5364"/>
    <lineage>
        <taxon>Eukaryota</taxon>
        <taxon>Fungi</taxon>
        <taxon>Dikarya</taxon>
        <taxon>Basidiomycota</taxon>
        <taxon>Agaricomycotina</taxon>
        <taxon>Agaricomycetes</taxon>
        <taxon>Gloeophyllales</taxon>
        <taxon>Gloeophyllaceae</taxon>
        <taxon>Heliocybe</taxon>
    </lineage>
</organism>
<feature type="compositionally biased region" description="Basic and acidic residues" evidence="1">
    <location>
        <begin position="166"/>
        <end position="175"/>
    </location>
</feature>
<keyword evidence="3" id="KW-1185">Reference proteome</keyword>
<reference evidence="2 3" key="1">
    <citation type="journal article" date="2019" name="Nat. Ecol. Evol.">
        <title>Megaphylogeny resolves global patterns of mushroom evolution.</title>
        <authorList>
            <person name="Varga T."/>
            <person name="Krizsan K."/>
            <person name="Foldi C."/>
            <person name="Dima B."/>
            <person name="Sanchez-Garcia M."/>
            <person name="Sanchez-Ramirez S."/>
            <person name="Szollosi G.J."/>
            <person name="Szarkandi J.G."/>
            <person name="Papp V."/>
            <person name="Albert L."/>
            <person name="Andreopoulos W."/>
            <person name="Angelini C."/>
            <person name="Antonin V."/>
            <person name="Barry K.W."/>
            <person name="Bougher N.L."/>
            <person name="Buchanan P."/>
            <person name="Buyck B."/>
            <person name="Bense V."/>
            <person name="Catcheside P."/>
            <person name="Chovatia M."/>
            <person name="Cooper J."/>
            <person name="Damon W."/>
            <person name="Desjardin D."/>
            <person name="Finy P."/>
            <person name="Geml J."/>
            <person name="Haridas S."/>
            <person name="Hughes K."/>
            <person name="Justo A."/>
            <person name="Karasinski D."/>
            <person name="Kautmanova I."/>
            <person name="Kiss B."/>
            <person name="Kocsube S."/>
            <person name="Kotiranta H."/>
            <person name="LaButti K.M."/>
            <person name="Lechner B.E."/>
            <person name="Liimatainen K."/>
            <person name="Lipzen A."/>
            <person name="Lukacs Z."/>
            <person name="Mihaltcheva S."/>
            <person name="Morgado L.N."/>
            <person name="Niskanen T."/>
            <person name="Noordeloos M.E."/>
            <person name="Ohm R.A."/>
            <person name="Ortiz-Santana B."/>
            <person name="Ovrebo C."/>
            <person name="Racz N."/>
            <person name="Riley R."/>
            <person name="Savchenko A."/>
            <person name="Shiryaev A."/>
            <person name="Soop K."/>
            <person name="Spirin V."/>
            <person name="Szebenyi C."/>
            <person name="Tomsovsky M."/>
            <person name="Tulloss R.E."/>
            <person name="Uehling J."/>
            <person name="Grigoriev I.V."/>
            <person name="Vagvolgyi C."/>
            <person name="Papp T."/>
            <person name="Martin F.M."/>
            <person name="Miettinen O."/>
            <person name="Hibbett D.S."/>
            <person name="Nagy L.G."/>
        </authorList>
    </citation>
    <scope>NUCLEOTIDE SEQUENCE [LARGE SCALE GENOMIC DNA]</scope>
    <source>
        <strain evidence="2 3">OMC1185</strain>
    </source>
</reference>
<gene>
    <name evidence="2" type="ORF">OE88DRAFT_377011</name>
</gene>
<evidence type="ECO:0000313" key="3">
    <source>
        <dbReference type="Proteomes" id="UP000305948"/>
    </source>
</evidence>